<dbReference type="Pfam" id="PF03720">
    <property type="entry name" value="UDPG_MGDP_dh_C"/>
    <property type="match status" value="1"/>
</dbReference>
<keyword evidence="6" id="KW-1185">Reference proteome</keyword>
<dbReference type="InterPro" id="IPR036220">
    <property type="entry name" value="UDP-Glc/GDP-Man_DH_C_sf"/>
</dbReference>
<organism evidence="5 6">
    <name type="scientific">Neobacillus cucumis</name>
    <dbReference type="NCBI Taxonomy" id="1740721"/>
    <lineage>
        <taxon>Bacteria</taxon>
        <taxon>Bacillati</taxon>
        <taxon>Bacillota</taxon>
        <taxon>Bacilli</taxon>
        <taxon>Bacillales</taxon>
        <taxon>Bacillaceae</taxon>
        <taxon>Neobacillus</taxon>
    </lineage>
</organism>
<dbReference type="OrthoDB" id="9803238at2"/>
<dbReference type="PIRSF" id="PIRSF500136">
    <property type="entry name" value="UDP_ManNAc_DH"/>
    <property type="match status" value="1"/>
</dbReference>
<dbReference type="AlphaFoldDB" id="A0A2N5HIG5"/>
<dbReference type="InterPro" id="IPR017476">
    <property type="entry name" value="UDP-Glc/GDP-Man"/>
</dbReference>
<keyword evidence="2" id="KW-0520">NAD</keyword>
<reference evidence="5 6" key="1">
    <citation type="submission" date="2017-11" db="EMBL/GenBank/DDBJ databases">
        <title>Comparitive Functional Genomics of Dry Heat Resistant strains isolated from the Viking Spacecraft.</title>
        <authorList>
            <person name="Seuylemezian A."/>
            <person name="Cooper K."/>
            <person name="Vaishampayan P."/>
        </authorList>
    </citation>
    <scope>NUCLEOTIDE SEQUENCE [LARGE SCALE GENOMIC DNA]</scope>
    <source>
        <strain evidence="5 6">V32-6</strain>
    </source>
</reference>
<dbReference type="PANTHER" id="PTHR43491">
    <property type="entry name" value="UDP-N-ACETYL-D-MANNOSAMINE DEHYDROGENASE"/>
    <property type="match status" value="1"/>
</dbReference>
<dbReference type="InterPro" id="IPR001732">
    <property type="entry name" value="UDP-Glc/GDP-Man_DH_N"/>
</dbReference>
<name>A0A2N5HIG5_9BACI</name>
<dbReference type="GO" id="GO:0016628">
    <property type="term" value="F:oxidoreductase activity, acting on the CH-CH group of donors, NAD or NADP as acceptor"/>
    <property type="evidence" value="ECO:0007669"/>
    <property type="project" value="InterPro"/>
</dbReference>
<dbReference type="Pfam" id="PF00984">
    <property type="entry name" value="UDPG_MGDP_dh"/>
    <property type="match status" value="1"/>
</dbReference>
<dbReference type="PIRSF" id="PIRSF000124">
    <property type="entry name" value="UDPglc_GDPman_dh"/>
    <property type="match status" value="1"/>
</dbReference>
<accession>A0A2N5HIG5</accession>
<dbReference type="Proteomes" id="UP000234950">
    <property type="component" value="Unassembled WGS sequence"/>
</dbReference>
<dbReference type="RefSeq" id="WP_101647752.1">
    <property type="nucleotide sequence ID" value="NZ_PGVE01000041.1"/>
</dbReference>
<dbReference type="InterPro" id="IPR008927">
    <property type="entry name" value="6-PGluconate_DH-like_C_sf"/>
</dbReference>
<dbReference type="GO" id="GO:0051287">
    <property type="term" value="F:NAD binding"/>
    <property type="evidence" value="ECO:0007669"/>
    <property type="project" value="InterPro"/>
</dbReference>
<dbReference type="InterPro" id="IPR028359">
    <property type="entry name" value="UDP_ManNAc/GlcNAc_DH"/>
</dbReference>
<evidence type="ECO:0000256" key="2">
    <source>
        <dbReference type="ARBA" id="ARBA00023027"/>
    </source>
</evidence>
<evidence type="ECO:0000256" key="1">
    <source>
        <dbReference type="ARBA" id="ARBA00023002"/>
    </source>
</evidence>
<dbReference type="InterPro" id="IPR014026">
    <property type="entry name" value="UDP-Glc/GDP-Man_DH_dimer"/>
</dbReference>
<evidence type="ECO:0000313" key="6">
    <source>
        <dbReference type="Proteomes" id="UP000234950"/>
    </source>
</evidence>
<comment type="caution">
    <text evidence="5">The sequence shown here is derived from an EMBL/GenBank/DDBJ whole genome shotgun (WGS) entry which is preliminary data.</text>
</comment>
<dbReference type="InterPro" id="IPR014027">
    <property type="entry name" value="UDP-Glc/GDP-Man_DH_C"/>
</dbReference>
<dbReference type="SMART" id="SM00984">
    <property type="entry name" value="UDPG_MGDP_dh_C"/>
    <property type="match status" value="1"/>
</dbReference>
<gene>
    <name evidence="5" type="ORF">CVD27_09945</name>
</gene>
<dbReference type="GO" id="GO:0016616">
    <property type="term" value="F:oxidoreductase activity, acting on the CH-OH group of donors, NAD or NADP as acceptor"/>
    <property type="evidence" value="ECO:0007669"/>
    <property type="project" value="InterPro"/>
</dbReference>
<dbReference type="SUPFAM" id="SSF48179">
    <property type="entry name" value="6-phosphogluconate dehydrogenase C-terminal domain-like"/>
    <property type="match status" value="1"/>
</dbReference>
<dbReference type="GO" id="GO:0000271">
    <property type="term" value="P:polysaccharide biosynthetic process"/>
    <property type="evidence" value="ECO:0007669"/>
    <property type="project" value="InterPro"/>
</dbReference>
<dbReference type="InterPro" id="IPR036291">
    <property type="entry name" value="NAD(P)-bd_dom_sf"/>
</dbReference>
<evidence type="ECO:0000259" key="4">
    <source>
        <dbReference type="SMART" id="SM00984"/>
    </source>
</evidence>
<evidence type="ECO:0000313" key="5">
    <source>
        <dbReference type="EMBL" id="PLS05312.1"/>
    </source>
</evidence>
<protein>
    <submittedName>
        <fullName evidence="5">UDP-N-acetyl-D-glucosamine dehydrogenase</fullName>
    </submittedName>
</protein>
<sequence length="419" mass="47150">MSKIVIIGLGYVGLPLAKLFLQKKHVVYGIDYDVKKIEAINRGKSYLSDFSDEEIMKMVETGNFHAGNSYQVIEKSDTIILCVPTPLKEDDTPDISFIEKAVENSVPFLKEGQLMVLESSTYPGTTEEILVQAISAKGFDIGSDFYIAYSPERIDPGQKLFKLEEIPKIVGGVTPNCTEKARGIYESIFQTVITVSSPKIAEMSKLVENTQRLINISFMNELAIVCNELEVDIWEVIRACSTKPFGFTPYYPGPGIGGHCIPVDPLYLLWKARQYHVNMDMVEMAKSINNRMPEFVIEKTLNTLGIPFQEAKLLVIGITYKKDVNDMRESKALEVMAKLIEKGAKVKYFDPYIESITINNEVYHSTEITPEILQEVDCSLILTDHSTLPIEEIVKESKIVVDTRNATKDYKGFDNIVLL</sequence>
<evidence type="ECO:0000256" key="3">
    <source>
        <dbReference type="PIRNR" id="PIRNR000124"/>
    </source>
</evidence>
<feature type="domain" description="UDP-glucose/GDP-mannose dehydrogenase C-terminal" evidence="4">
    <location>
        <begin position="314"/>
        <end position="409"/>
    </location>
</feature>
<dbReference type="PANTHER" id="PTHR43491:SF1">
    <property type="entry name" value="UDP-N-ACETYL-D-MANNOSAMINE DEHYDROGENASE"/>
    <property type="match status" value="1"/>
</dbReference>
<proteinExistence type="inferred from homology"/>
<dbReference type="EMBL" id="PGVE01000041">
    <property type="protein sequence ID" value="PLS05312.1"/>
    <property type="molecule type" value="Genomic_DNA"/>
</dbReference>
<dbReference type="SUPFAM" id="SSF51735">
    <property type="entry name" value="NAD(P)-binding Rossmann-fold domains"/>
    <property type="match status" value="1"/>
</dbReference>
<dbReference type="Gene3D" id="3.40.50.720">
    <property type="entry name" value="NAD(P)-binding Rossmann-like Domain"/>
    <property type="match status" value="2"/>
</dbReference>
<keyword evidence="1" id="KW-0560">Oxidoreductase</keyword>
<comment type="similarity">
    <text evidence="3">Belongs to the UDP-glucose/GDP-mannose dehydrogenase family.</text>
</comment>
<dbReference type="SUPFAM" id="SSF52413">
    <property type="entry name" value="UDP-glucose/GDP-mannose dehydrogenase C-terminal domain"/>
    <property type="match status" value="1"/>
</dbReference>
<dbReference type="Pfam" id="PF03721">
    <property type="entry name" value="UDPG_MGDP_dh_N"/>
    <property type="match status" value="1"/>
</dbReference>
<dbReference type="NCBIfam" id="TIGR03026">
    <property type="entry name" value="NDP-sugDHase"/>
    <property type="match status" value="1"/>
</dbReference>